<dbReference type="PANTHER" id="PTHR30055">
    <property type="entry name" value="HTH-TYPE TRANSCRIPTIONAL REGULATOR RUTR"/>
    <property type="match status" value="1"/>
</dbReference>
<dbReference type="PRINTS" id="PR00455">
    <property type="entry name" value="HTHTETR"/>
</dbReference>
<keyword evidence="8" id="KW-1185">Reference proteome</keyword>
<evidence type="ECO:0000256" key="5">
    <source>
        <dbReference type="PROSITE-ProRule" id="PRU00335"/>
    </source>
</evidence>
<feature type="DNA-binding region" description="H-T-H motif" evidence="5">
    <location>
        <begin position="43"/>
        <end position="62"/>
    </location>
</feature>
<evidence type="ECO:0000259" key="6">
    <source>
        <dbReference type="PROSITE" id="PS50977"/>
    </source>
</evidence>
<evidence type="ECO:0000256" key="2">
    <source>
        <dbReference type="ARBA" id="ARBA00023015"/>
    </source>
</evidence>
<gene>
    <name evidence="7" type="ORF">SAMN05216192_10258</name>
</gene>
<dbReference type="Proteomes" id="UP000199050">
    <property type="component" value="Unassembled WGS sequence"/>
</dbReference>
<organism evidence="7 8">
    <name type="scientific">Paenibacillus typhae</name>
    <dbReference type="NCBI Taxonomy" id="1174501"/>
    <lineage>
        <taxon>Bacteria</taxon>
        <taxon>Bacillati</taxon>
        <taxon>Bacillota</taxon>
        <taxon>Bacilli</taxon>
        <taxon>Bacillales</taxon>
        <taxon>Paenibacillaceae</taxon>
        <taxon>Paenibacillus</taxon>
    </lineage>
</organism>
<evidence type="ECO:0000256" key="1">
    <source>
        <dbReference type="ARBA" id="ARBA00022491"/>
    </source>
</evidence>
<dbReference type="PROSITE" id="PS50977">
    <property type="entry name" value="HTH_TETR_2"/>
    <property type="match status" value="1"/>
</dbReference>
<keyword evidence="1" id="KW-0678">Repressor</keyword>
<sequence>MPEKSAKRLPGRPRQADTDTTIHQTIISAAAALFKEYGYESVSLQQIGNQCGVSKQTIYYHFASKPELFKVSMTTMLHNIRTVTARLLDEADHLEQGLLRLAEARLANPHAEIVTMMREAEKFLEEGQIRSIREAEQDIHDLLADYFRLGMNQQQLREEDPLFLAETFSTLMLMGNRDNASGKYESPLFLGQKLVALFLQGAKAT</sequence>
<dbReference type="GO" id="GO:0000976">
    <property type="term" value="F:transcription cis-regulatory region binding"/>
    <property type="evidence" value="ECO:0007669"/>
    <property type="project" value="TreeGrafter"/>
</dbReference>
<dbReference type="InterPro" id="IPR001647">
    <property type="entry name" value="HTH_TetR"/>
</dbReference>
<keyword evidence="2" id="KW-0805">Transcription regulation</keyword>
<dbReference type="Pfam" id="PF00440">
    <property type="entry name" value="TetR_N"/>
    <property type="match status" value="1"/>
</dbReference>
<proteinExistence type="predicted"/>
<evidence type="ECO:0000313" key="7">
    <source>
        <dbReference type="EMBL" id="SDH92487.1"/>
    </source>
</evidence>
<evidence type="ECO:0000313" key="8">
    <source>
        <dbReference type="Proteomes" id="UP000199050"/>
    </source>
</evidence>
<feature type="domain" description="HTH tetR-type" evidence="6">
    <location>
        <begin position="20"/>
        <end position="80"/>
    </location>
</feature>
<dbReference type="InterPro" id="IPR009057">
    <property type="entry name" value="Homeodomain-like_sf"/>
</dbReference>
<dbReference type="AlphaFoldDB" id="A0A1G8GDX1"/>
<dbReference type="RefSeq" id="WP_090711686.1">
    <property type="nucleotide sequence ID" value="NZ_CBCSKY010000013.1"/>
</dbReference>
<evidence type="ECO:0000256" key="4">
    <source>
        <dbReference type="ARBA" id="ARBA00023163"/>
    </source>
</evidence>
<dbReference type="GO" id="GO:0003700">
    <property type="term" value="F:DNA-binding transcription factor activity"/>
    <property type="evidence" value="ECO:0007669"/>
    <property type="project" value="TreeGrafter"/>
</dbReference>
<name>A0A1G8GDX1_9BACL</name>
<evidence type="ECO:0000256" key="3">
    <source>
        <dbReference type="ARBA" id="ARBA00023125"/>
    </source>
</evidence>
<dbReference type="OrthoDB" id="2732116at2"/>
<dbReference type="SUPFAM" id="SSF46689">
    <property type="entry name" value="Homeodomain-like"/>
    <property type="match status" value="1"/>
</dbReference>
<reference evidence="8" key="1">
    <citation type="submission" date="2016-10" db="EMBL/GenBank/DDBJ databases">
        <authorList>
            <person name="Varghese N."/>
            <person name="Submissions S."/>
        </authorList>
    </citation>
    <scope>NUCLEOTIDE SEQUENCE [LARGE SCALE GENOMIC DNA]</scope>
    <source>
        <strain evidence="8">CGMCC 1.11012</strain>
    </source>
</reference>
<protein>
    <submittedName>
        <fullName evidence="7">Transcriptional regulator, TetR family</fullName>
    </submittedName>
</protein>
<dbReference type="EMBL" id="FNDX01000002">
    <property type="protein sequence ID" value="SDH92487.1"/>
    <property type="molecule type" value="Genomic_DNA"/>
</dbReference>
<dbReference type="PANTHER" id="PTHR30055:SF175">
    <property type="entry name" value="HTH-TYPE TRANSCRIPTIONAL REPRESSOR KSTR2"/>
    <property type="match status" value="1"/>
</dbReference>
<dbReference type="Gene3D" id="1.10.357.10">
    <property type="entry name" value="Tetracycline Repressor, domain 2"/>
    <property type="match status" value="1"/>
</dbReference>
<keyword evidence="3 5" id="KW-0238">DNA-binding</keyword>
<dbReference type="InterPro" id="IPR050109">
    <property type="entry name" value="HTH-type_TetR-like_transc_reg"/>
</dbReference>
<dbReference type="STRING" id="1174501.SAMN05216192_10258"/>
<accession>A0A1G8GDX1</accession>
<keyword evidence="4" id="KW-0804">Transcription</keyword>